<keyword evidence="2" id="KW-0614">Plasmid</keyword>
<feature type="transmembrane region" description="Helical" evidence="1">
    <location>
        <begin position="47"/>
        <end position="66"/>
    </location>
</feature>
<dbReference type="Proteomes" id="UP000002197">
    <property type="component" value="Plasmid pBFY46"/>
</dbReference>
<keyword evidence="1" id="KW-1133">Transmembrane helix</keyword>
<dbReference type="EMBL" id="AP006842">
    <property type="protein sequence ID" value="BAD51342.1"/>
    <property type="molecule type" value="Genomic_DNA"/>
</dbReference>
<evidence type="ECO:0000256" key="1">
    <source>
        <dbReference type="SAM" id="Phobius"/>
    </source>
</evidence>
<evidence type="ECO:0000313" key="2">
    <source>
        <dbReference type="EMBL" id="BAD51342.1"/>
    </source>
</evidence>
<name>Q64ME5_BACFR</name>
<dbReference type="OrthoDB" id="1030193at2"/>
<organism evidence="2 3">
    <name type="scientific">Bacteroides fragilis (strain YCH46)</name>
    <dbReference type="NCBI Taxonomy" id="295405"/>
    <lineage>
        <taxon>Bacteria</taxon>
        <taxon>Pseudomonadati</taxon>
        <taxon>Bacteroidota</taxon>
        <taxon>Bacteroidia</taxon>
        <taxon>Bacteroidales</taxon>
        <taxon>Bacteroidaceae</taxon>
        <taxon>Bacteroides</taxon>
    </lineage>
</organism>
<geneLocation type="plasmid" evidence="2 3">
    <name>pBFY46</name>
</geneLocation>
<dbReference type="RefSeq" id="WP_011199147.1">
    <property type="nucleotide sequence ID" value="NC_006297.1"/>
</dbReference>
<proteinExistence type="predicted"/>
<keyword evidence="1" id="KW-0812">Transmembrane</keyword>
<dbReference type="AlphaFoldDB" id="Q64ME5"/>
<reference evidence="2 3" key="1">
    <citation type="journal article" date="2004" name="Proc. Natl. Acad. Sci. U.S.A.">
        <title>Genomic analysis of Bacteroides fragilis reveals extensive DNA inversions regulating cell surface adaptation.</title>
        <authorList>
            <person name="Kuwahara T."/>
            <person name="Yamashita A."/>
            <person name="Hirakawa H."/>
            <person name="Nakayama H."/>
            <person name="Toh H."/>
            <person name="Okada N."/>
            <person name="Kuhara S."/>
            <person name="Hattori M."/>
            <person name="Hayashi T."/>
            <person name="Ohnishi Y."/>
        </authorList>
    </citation>
    <scope>NUCLEOTIDE SEQUENCE [LARGE SCALE GENOMIC DNA]</scope>
    <source>
        <strain evidence="2 3">YCH46</strain>
        <plasmid evidence="3">Plasmid pBFY46</plasmid>
    </source>
</reference>
<protein>
    <recommendedName>
        <fullName evidence="4">Transmembrane protein</fullName>
    </recommendedName>
</protein>
<gene>
    <name evidence="2" type="ordered locus">BFp0015</name>
</gene>
<dbReference type="KEGG" id="bfr:BFp0015"/>
<dbReference type="HOGENOM" id="CLU_1811953_0_0_10"/>
<sequence length="143" mass="16737">MKSERKKQIREKYQKETEKYLSGVLRKLKFDRAANRLLIWAETNRKGMFAITISFLLLVVCVSIFFRPKQGLIEVYAKEKKLSGDSIKIHNPVSNIKFNAAMELVKVQQEIAELQCKEKLSPDDSLKIKELFQKLKTYKINNK</sequence>
<evidence type="ECO:0000313" key="3">
    <source>
        <dbReference type="Proteomes" id="UP000002197"/>
    </source>
</evidence>
<keyword evidence="1" id="KW-0472">Membrane</keyword>
<dbReference type="PATRIC" id="fig|295405.11.peg.15"/>
<accession>Q64ME5</accession>
<evidence type="ECO:0008006" key="4">
    <source>
        <dbReference type="Google" id="ProtNLM"/>
    </source>
</evidence>